<sequence length="112" mass="12020">MPPHDHNIPYAETYIGPTATPFTHHTDGRTLTLRGICPTCQGVTTSEYAYGIPGTGTKGIFSRSQPDPPETQLLAEFHYCECGHAHPQLPPDAPFIGCGASWKVTNLQAGTA</sequence>
<protein>
    <submittedName>
        <fullName evidence="1">Uncharacterized protein</fullName>
    </submittedName>
</protein>
<name>A0A7H0ILT2_9ACTN</name>
<dbReference type="EMBL" id="CP060828">
    <property type="protein sequence ID" value="QNP73748.1"/>
    <property type="molecule type" value="Genomic_DNA"/>
</dbReference>
<dbReference type="RefSeq" id="WP_187750682.1">
    <property type="nucleotide sequence ID" value="NZ_CP060828.1"/>
</dbReference>
<evidence type="ECO:0000313" key="2">
    <source>
        <dbReference type="Proteomes" id="UP000516052"/>
    </source>
</evidence>
<dbReference type="AlphaFoldDB" id="A0A7H0ILT2"/>
<dbReference type="Proteomes" id="UP000516052">
    <property type="component" value="Chromosome"/>
</dbReference>
<keyword evidence="2" id="KW-1185">Reference proteome</keyword>
<evidence type="ECO:0000313" key="1">
    <source>
        <dbReference type="EMBL" id="QNP73748.1"/>
    </source>
</evidence>
<accession>A0A7H0ILT2</accession>
<reference evidence="1 2" key="1">
    <citation type="submission" date="2020-08" db="EMBL/GenBank/DDBJ databases">
        <title>A novel species.</title>
        <authorList>
            <person name="Gao J."/>
        </authorList>
    </citation>
    <scope>NUCLEOTIDE SEQUENCE [LARGE SCALE GENOMIC DNA]</scope>
    <source>
        <strain evidence="1 2">CRXT-G-22</strain>
    </source>
</reference>
<gene>
    <name evidence="1" type="ORF">IAG44_32670</name>
</gene>
<organism evidence="1 2">
    <name type="scientific">Streptomyces roseirectus</name>
    <dbReference type="NCBI Taxonomy" id="2768066"/>
    <lineage>
        <taxon>Bacteria</taxon>
        <taxon>Bacillati</taxon>
        <taxon>Actinomycetota</taxon>
        <taxon>Actinomycetes</taxon>
        <taxon>Kitasatosporales</taxon>
        <taxon>Streptomycetaceae</taxon>
        <taxon>Streptomyces</taxon>
    </lineage>
</organism>
<proteinExistence type="predicted"/>
<dbReference type="KEGG" id="sroi:IAG44_32670"/>